<evidence type="ECO:0000313" key="2">
    <source>
        <dbReference type="Proteomes" id="UP001567538"/>
    </source>
</evidence>
<organism evidence="1 2">
    <name type="scientific">Salvia divinorum</name>
    <name type="common">Maria pastora</name>
    <name type="synonym">Diviner's sage</name>
    <dbReference type="NCBI Taxonomy" id="28513"/>
    <lineage>
        <taxon>Eukaryota</taxon>
        <taxon>Viridiplantae</taxon>
        <taxon>Streptophyta</taxon>
        <taxon>Embryophyta</taxon>
        <taxon>Tracheophyta</taxon>
        <taxon>Spermatophyta</taxon>
        <taxon>Magnoliopsida</taxon>
        <taxon>eudicotyledons</taxon>
        <taxon>Gunneridae</taxon>
        <taxon>Pentapetalae</taxon>
        <taxon>asterids</taxon>
        <taxon>lamiids</taxon>
        <taxon>Lamiales</taxon>
        <taxon>Lamiaceae</taxon>
        <taxon>Nepetoideae</taxon>
        <taxon>Mentheae</taxon>
        <taxon>Salviinae</taxon>
        <taxon>Salvia</taxon>
        <taxon>Salvia subgen. Calosphace</taxon>
    </lineage>
</organism>
<protein>
    <submittedName>
        <fullName evidence="1">Uncharacterized protein</fullName>
    </submittedName>
</protein>
<evidence type="ECO:0000313" key="1">
    <source>
        <dbReference type="EMBL" id="KAL1547624.1"/>
    </source>
</evidence>
<dbReference type="AlphaFoldDB" id="A0ABD1GU02"/>
<dbReference type="EMBL" id="JBEAFC010000007">
    <property type="protein sequence ID" value="KAL1547624.1"/>
    <property type="molecule type" value="Genomic_DNA"/>
</dbReference>
<accession>A0ABD1GU02</accession>
<dbReference type="Proteomes" id="UP001567538">
    <property type="component" value="Unassembled WGS sequence"/>
</dbReference>
<proteinExistence type="predicted"/>
<comment type="caution">
    <text evidence="1">The sequence shown here is derived from an EMBL/GenBank/DDBJ whole genome shotgun (WGS) entry which is preliminary data.</text>
</comment>
<reference evidence="1 2" key="1">
    <citation type="submission" date="2024-06" db="EMBL/GenBank/DDBJ databases">
        <title>A chromosome level genome sequence of Diviner's sage (Salvia divinorum).</title>
        <authorList>
            <person name="Ford S.A."/>
            <person name="Ro D.-K."/>
            <person name="Ness R.W."/>
            <person name="Phillips M.A."/>
        </authorList>
    </citation>
    <scope>NUCLEOTIDE SEQUENCE [LARGE SCALE GENOMIC DNA]</scope>
    <source>
        <strain evidence="1">SAF-2024a</strain>
        <tissue evidence="1">Leaf</tissue>
    </source>
</reference>
<sequence>MAKCRYSESSIVNSLVLPLRPSTHTQNLHSQSMYPHDETPECDCGAGKMEMRCAGNEGVARAGASNYVKGNRVSTAHESVAKDGRCAQCYATQARLDLKVNEVPFNGKISKMATRSSQVKAYLW</sequence>
<gene>
    <name evidence="1" type="ORF">AAHA92_15957</name>
</gene>
<keyword evidence="2" id="KW-1185">Reference proteome</keyword>
<name>A0ABD1GU02_SALDI</name>